<evidence type="ECO:0000313" key="5">
    <source>
        <dbReference type="EMBL" id="SFD58347.1"/>
    </source>
</evidence>
<dbReference type="InterPro" id="IPR002110">
    <property type="entry name" value="Ankyrin_rpt"/>
</dbReference>
<dbReference type="Gene3D" id="1.25.40.20">
    <property type="entry name" value="Ankyrin repeat-containing domain"/>
    <property type="match status" value="1"/>
</dbReference>
<dbReference type="AlphaFoldDB" id="A0A1I1TIE7"/>
<dbReference type="PANTHER" id="PTHR24198:SF165">
    <property type="entry name" value="ANKYRIN REPEAT-CONTAINING PROTEIN-RELATED"/>
    <property type="match status" value="1"/>
</dbReference>
<dbReference type="SMART" id="SM00248">
    <property type="entry name" value="ANK"/>
    <property type="match status" value="4"/>
</dbReference>
<reference evidence="5 6" key="1">
    <citation type="submission" date="2016-10" db="EMBL/GenBank/DDBJ databases">
        <authorList>
            <person name="de Groot N.N."/>
        </authorList>
    </citation>
    <scope>NUCLEOTIDE SEQUENCE [LARGE SCALE GENOMIC DNA]</scope>
    <source>
        <strain evidence="5 6">DSM 6059</strain>
    </source>
</reference>
<feature type="chain" id="PRO_5011732971" evidence="4">
    <location>
        <begin position="29"/>
        <end position="213"/>
    </location>
</feature>
<dbReference type="PANTHER" id="PTHR24198">
    <property type="entry name" value="ANKYRIN REPEAT AND PROTEIN KINASE DOMAIN-CONTAINING PROTEIN"/>
    <property type="match status" value="1"/>
</dbReference>
<evidence type="ECO:0000256" key="2">
    <source>
        <dbReference type="ARBA" id="ARBA00023043"/>
    </source>
</evidence>
<evidence type="ECO:0000256" key="1">
    <source>
        <dbReference type="ARBA" id="ARBA00022737"/>
    </source>
</evidence>
<evidence type="ECO:0000313" key="6">
    <source>
        <dbReference type="Proteomes" id="UP000198862"/>
    </source>
</evidence>
<feature type="signal peptide" evidence="4">
    <location>
        <begin position="1"/>
        <end position="28"/>
    </location>
</feature>
<gene>
    <name evidence="5" type="ORF">SAMN02745724_04899</name>
</gene>
<keyword evidence="4" id="KW-0732">Signal</keyword>
<dbReference type="EMBL" id="FOLO01000070">
    <property type="protein sequence ID" value="SFD58347.1"/>
    <property type="molecule type" value="Genomic_DNA"/>
</dbReference>
<name>A0A1I1TIE7_9GAMM</name>
<proteinExistence type="predicted"/>
<sequence>MTKIYKSSKVLPILITCFAIATSAISIAHNSEATIVVTDHQQNAHLKNPKDELMLQAIRYNDLNTVKALINSGMGINDNIEGDGTPLIIAVQRNKIALVKALINLGADVNQATHIDGNALINAAMKNNLELAEILFEAGANLDAVVVNDETALITASRAGHFEMVTFLVENGADINLEVQVTKIDGTTEYRSPINGAKTTKILQYLQSENAKT</sequence>
<dbReference type="PROSITE" id="PS50297">
    <property type="entry name" value="ANK_REP_REGION"/>
    <property type="match status" value="2"/>
</dbReference>
<dbReference type="InterPro" id="IPR036770">
    <property type="entry name" value="Ankyrin_rpt-contain_sf"/>
</dbReference>
<dbReference type="STRING" id="1123010.SAMN02745724_04899"/>
<dbReference type="OrthoDB" id="5764259at2"/>
<keyword evidence="6" id="KW-1185">Reference proteome</keyword>
<accession>A0A1I1TIE7</accession>
<evidence type="ECO:0000256" key="4">
    <source>
        <dbReference type="SAM" id="SignalP"/>
    </source>
</evidence>
<keyword evidence="1" id="KW-0677">Repeat</keyword>
<dbReference type="RefSeq" id="WP_091991009.1">
    <property type="nucleotide sequence ID" value="NZ_FOLO01000070.1"/>
</dbReference>
<dbReference type="SUPFAM" id="SSF48403">
    <property type="entry name" value="Ankyrin repeat"/>
    <property type="match status" value="1"/>
</dbReference>
<dbReference type="Proteomes" id="UP000198862">
    <property type="component" value="Unassembled WGS sequence"/>
</dbReference>
<protein>
    <submittedName>
        <fullName evidence="5">Ankyrin repeat-containing protein</fullName>
    </submittedName>
</protein>
<keyword evidence="2 3" id="KW-0040">ANK repeat</keyword>
<feature type="repeat" description="ANK" evidence="3">
    <location>
        <begin position="148"/>
        <end position="180"/>
    </location>
</feature>
<feature type="repeat" description="ANK" evidence="3">
    <location>
        <begin position="82"/>
        <end position="114"/>
    </location>
</feature>
<dbReference type="PROSITE" id="PS50088">
    <property type="entry name" value="ANK_REPEAT"/>
    <property type="match status" value="2"/>
</dbReference>
<dbReference type="Pfam" id="PF12796">
    <property type="entry name" value="Ank_2"/>
    <property type="match status" value="2"/>
</dbReference>
<organism evidence="5 6">
    <name type="scientific">Pseudoalteromonas denitrificans DSM 6059</name>
    <dbReference type="NCBI Taxonomy" id="1123010"/>
    <lineage>
        <taxon>Bacteria</taxon>
        <taxon>Pseudomonadati</taxon>
        <taxon>Pseudomonadota</taxon>
        <taxon>Gammaproteobacteria</taxon>
        <taxon>Alteromonadales</taxon>
        <taxon>Pseudoalteromonadaceae</taxon>
        <taxon>Pseudoalteromonas</taxon>
    </lineage>
</organism>
<evidence type="ECO:0000256" key="3">
    <source>
        <dbReference type="PROSITE-ProRule" id="PRU00023"/>
    </source>
</evidence>